<dbReference type="NCBIfam" id="NF006667">
    <property type="entry name" value="PRK09212.1"/>
    <property type="match status" value="1"/>
</dbReference>
<dbReference type="Pfam" id="PF02780">
    <property type="entry name" value="Transketolase_C"/>
    <property type="match status" value="1"/>
</dbReference>
<dbReference type="RefSeq" id="WP_369703056.1">
    <property type="nucleotide sequence ID" value="NZ_JBGEWD010000002.1"/>
</dbReference>
<keyword evidence="3" id="KW-0786">Thiamine pyrophosphate</keyword>
<dbReference type="Gene3D" id="3.40.50.970">
    <property type="match status" value="1"/>
</dbReference>
<protein>
    <submittedName>
        <fullName evidence="5">Alpha-ketoacid dehydrogenase subunit beta</fullName>
        <ecNumber evidence="5">1.2.4.-</ecNumber>
    </submittedName>
</protein>
<evidence type="ECO:0000313" key="5">
    <source>
        <dbReference type="EMBL" id="MEY7999165.1"/>
    </source>
</evidence>
<dbReference type="InterPro" id="IPR009014">
    <property type="entry name" value="Transketo_C/PFOR_II"/>
</dbReference>
<comment type="caution">
    <text evidence="5">The sequence shown here is derived from an EMBL/GenBank/DDBJ whole genome shotgun (WGS) entry which is preliminary data.</text>
</comment>
<reference evidence="5 6" key="1">
    <citation type="submission" date="2024-08" db="EMBL/GenBank/DDBJ databases">
        <title>Clostridium lapicellarii sp. nov., and Clostridium renhuaiense sp. nov., two species isolated from the mud in a fermentation cellar used for producing sauce-flavour Chinese liquors.</title>
        <authorList>
            <person name="Yang F."/>
            <person name="Wang H."/>
            <person name="Chen L.Q."/>
            <person name="Zhou N."/>
            <person name="Lu J.J."/>
            <person name="Pu X.X."/>
            <person name="Wan B."/>
            <person name="Wang L."/>
            <person name="Liu S.J."/>
        </authorList>
    </citation>
    <scope>NUCLEOTIDE SEQUENCE [LARGE SCALE GENOMIC DNA]</scope>
    <source>
        <strain evidence="5 6">MT-5</strain>
    </source>
</reference>
<evidence type="ECO:0000259" key="4">
    <source>
        <dbReference type="SMART" id="SM00861"/>
    </source>
</evidence>
<dbReference type="PANTHER" id="PTHR43257:SF2">
    <property type="entry name" value="PYRUVATE DEHYDROGENASE E1 COMPONENT SUBUNIT BETA"/>
    <property type="match status" value="1"/>
</dbReference>
<comment type="cofactor">
    <cofactor evidence="1">
        <name>thiamine diphosphate</name>
        <dbReference type="ChEBI" id="CHEBI:58937"/>
    </cofactor>
</comment>
<proteinExistence type="predicted"/>
<evidence type="ECO:0000256" key="2">
    <source>
        <dbReference type="ARBA" id="ARBA00023002"/>
    </source>
</evidence>
<dbReference type="Proteomes" id="UP001564657">
    <property type="component" value="Unassembled WGS sequence"/>
</dbReference>
<dbReference type="SUPFAM" id="SSF52922">
    <property type="entry name" value="TK C-terminal domain-like"/>
    <property type="match status" value="1"/>
</dbReference>
<gene>
    <name evidence="5" type="ORF">AB8U03_02955</name>
</gene>
<dbReference type="SUPFAM" id="SSF52518">
    <property type="entry name" value="Thiamin diphosphate-binding fold (THDP-binding)"/>
    <property type="match status" value="1"/>
</dbReference>
<dbReference type="GO" id="GO:0016491">
    <property type="term" value="F:oxidoreductase activity"/>
    <property type="evidence" value="ECO:0007669"/>
    <property type="project" value="UniProtKB-KW"/>
</dbReference>
<dbReference type="SMART" id="SM00861">
    <property type="entry name" value="Transket_pyr"/>
    <property type="match status" value="1"/>
</dbReference>
<dbReference type="InterPro" id="IPR033248">
    <property type="entry name" value="Transketolase_C"/>
</dbReference>
<sequence>MSRISLSHAIREGMHEEMTRDENVIMIGEDLGTMGSTFGITQGFLKEFGSKRVIETPISESGFTGMSVGAAIRGIRPVVELMYNDFISVCLDPVMNQAAKLRYMTGGQLKIPMVIRAPMGAGRRNAGQHSQCLEALFTHIPGLKVVCPSTPKDGKGLIKAAIRDDDPVVFLEHKLLYAVKDEIPEGEYVIPLGQADIKRKGRDATIITWSRQVIFALEAARELEKEDIDVEVLDLRTLVPLDWESIRESVCKTHNVVVVEEDCKRGGYGGEIASQIMEELFDELDSPVGRVAGLNTVSPFSPPLEDAVFPNKNDIVEAVKKTISCIV</sequence>
<dbReference type="PANTHER" id="PTHR43257">
    <property type="entry name" value="PYRUVATE DEHYDROGENASE E1 COMPONENT BETA SUBUNIT"/>
    <property type="match status" value="1"/>
</dbReference>
<keyword evidence="2 5" id="KW-0560">Oxidoreductase</keyword>
<dbReference type="InterPro" id="IPR005475">
    <property type="entry name" value="Transketolase-like_Pyr-bd"/>
</dbReference>
<dbReference type="EC" id="1.2.4.-" evidence="5"/>
<dbReference type="Pfam" id="PF02779">
    <property type="entry name" value="Transket_pyr"/>
    <property type="match status" value="1"/>
</dbReference>
<name>A0ABV4BK44_9CLOT</name>
<feature type="domain" description="Transketolase-like pyrimidine-binding" evidence="4">
    <location>
        <begin position="4"/>
        <end position="179"/>
    </location>
</feature>
<evidence type="ECO:0000256" key="3">
    <source>
        <dbReference type="ARBA" id="ARBA00023052"/>
    </source>
</evidence>
<accession>A0ABV4BK44</accession>
<dbReference type="CDD" id="cd07036">
    <property type="entry name" value="TPP_PYR_E1-PDHc-beta_like"/>
    <property type="match status" value="1"/>
</dbReference>
<evidence type="ECO:0000313" key="6">
    <source>
        <dbReference type="Proteomes" id="UP001564657"/>
    </source>
</evidence>
<keyword evidence="6" id="KW-1185">Reference proteome</keyword>
<organism evidence="5 6">
    <name type="scientific">Clostridium moutaii</name>
    <dbReference type="NCBI Taxonomy" id="3240932"/>
    <lineage>
        <taxon>Bacteria</taxon>
        <taxon>Bacillati</taxon>
        <taxon>Bacillota</taxon>
        <taxon>Clostridia</taxon>
        <taxon>Eubacteriales</taxon>
        <taxon>Clostridiaceae</taxon>
        <taxon>Clostridium</taxon>
    </lineage>
</organism>
<dbReference type="EMBL" id="JBGEWD010000002">
    <property type="protein sequence ID" value="MEY7999165.1"/>
    <property type="molecule type" value="Genomic_DNA"/>
</dbReference>
<dbReference type="Gene3D" id="3.40.50.920">
    <property type="match status" value="1"/>
</dbReference>
<evidence type="ECO:0000256" key="1">
    <source>
        <dbReference type="ARBA" id="ARBA00001964"/>
    </source>
</evidence>
<dbReference type="InterPro" id="IPR029061">
    <property type="entry name" value="THDP-binding"/>
</dbReference>